<keyword evidence="3" id="KW-1185">Reference proteome</keyword>
<accession>N9WFT0</accession>
<dbReference type="PATRIC" id="fig|999411.4.peg.912"/>
<protein>
    <submittedName>
        <fullName evidence="2">Cell division protein FtsA</fullName>
    </submittedName>
</protein>
<dbReference type="RefSeq" id="WP_002597441.1">
    <property type="nucleotide sequence ID" value="NZ_KB850956.1"/>
</dbReference>
<dbReference type="EMBL" id="AGYT01000008">
    <property type="protein sequence ID" value="ENZ01705.1"/>
    <property type="molecule type" value="Genomic_DNA"/>
</dbReference>
<proteinExistence type="predicted"/>
<organism evidence="2 3">
    <name type="scientific">Clostridium thermobutyricum</name>
    <dbReference type="NCBI Taxonomy" id="29372"/>
    <lineage>
        <taxon>Bacteria</taxon>
        <taxon>Bacillati</taxon>
        <taxon>Bacillota</taxon>
        <taxon>Clostridia</taxon>
        <taxon>Eubacteriales</taxon>
        <taxon>Clostridiaceae</taxon>
        <taxon>Clostridium</taxon>
    </lineage>
</organism>
<feature type="domain" description="SHS2" evidence="1">
    <location>
        <begin position="6"/>
        <end position="192"/>
    </location>
</feature>
<dbReference type="Proteomes" id="UP000013097">
    <property type="component" value="Unassembled WGS sequence"/>
</dbReference>
<dbReference type="SUPFAM" id="SSF53067">
    <property type="entry name" value="Actin-like ATPase domain"/>
    <property type="match status" value="2"/>
</dbReference>
<dbReference type="PANTHER" id="PTHR32432:SF4">
    <property type="entry name" value="CELL DIVISION PROTEIN FTSA"/>
    <property type="match status" value="1"/>
</dbReference>
<evidence type="ECO:0000313" key="2">
    <source>
        <dbReference type="EMBL" id="ENZ01705.1"/>
    </source>
</evidence>
<dbReference type="InterPro" id="IPR043129">
    <property type="entry name" value="ATPase_NBD"/>
</dbReference>
<dbReference type="GO" id="GO:0009898">
    <property type="term" value="C:cytoplasmic side of plasma membrane"/>
    <property type="evidence" value="ECO:0007669"/>
    <property type="project" value="TreeGrafter"/>
</dbReference>
<dbReference type="Gene3D" id="3.30.420.40">
    <property type="match status" value="2"/>
</dbReference>
<dbReference type="InterPro" id="IPR050696">
    <property type="entry name" value="FtsA/MreB"/>
</dbReference>
<dbReference type="PANTHER" id="PTHR32432">
    <property type="entry name" value="CELL DIVISION PROTEIN FTSA-RELATED"/>
    <property type="match status" value="1"/>
</dbReference>
<dbReference type="HOGENOM" id="CLU_037850_3_2_9"/>
<dbReference type="eggNOG" id="COG0849">
    <property type="taxonomic scope" value="Bacteria"/>
</dbReference>
<reference evidence="2 3" key="1">
    <citation type="submission" date="2013-01" db="EMBL/GenBank/DDBJ databases">
        <title>The Genome Sequence of Clostridium colicanis 209318.</title>
        <authorList>
            <consortium name="The Broad Institute Genome Sequencing Platform"/>
            <person name="Earl A."/>
            <person name="Ward D."/>
            <person name="Feldgarden M."/>
            <person name="Gevers D."/>
            <person name="Courvalin P."/>
            <person name="Lambert T."/>
            <person name="Walker B."/>
            <person name="Young S.K."/>
            <person name="Zeng Q."/>
            <person name="Gargeya S."/>
            <person name="Fitzgerald M."/>
            <person name="Haas B."/>
            <person name="Abouelleil A."/>
            <person name="Alvarado L."/>
            <person name="Arachchi H.M."/>
            <person name="Berlin A.M."/>
            <person name="Chapman S.B."/>
            <person name="Dewar J."/>
            <person name="Goldberg J."/>
            <person name="Griggs A."/>
            <person name="Gujja S."/>
            <person name="Hansen M."/>
            <person name="Howarth C."/>
            <person name="Imamovic A."/>
            <person name="Larimer J."/>
            <person name="McCowan C."/>
            <person name="Murphy C."/>
            <person name="Neiman D."/>
            <person name="Pearson M."/>
            <person name="Priest M."/>
            <person name="Roberts A."/>
            <person name="Saif S."/>
            <person name="Shea T."/>
            <person name="Sisk P."/>
            <person name="Sykes S."/>
            <person name="Wortman J."/>
            <person name="Nusbaum C."/>
            <person name="Birren B."/>
        </authorList>
    </citation>
    <scope>NUCLEOTIDE SEQUENCE [LARGE SCALE GENOMIC DNA]</scope>
    <source>
        <strain evidence="2 3">209318</strain>
    </source>
</reference>
<dbReference type="Pfam" id="PF14450">
    <property type="entry name" value="FtsA"/>
    <property type="match status" value="1"/>
</dbReference>
<evidence type="ECO:0000259" key="1">
    <source>
        <dbReference type="SMART" id="SM00842"/>
    </source>
</evidence>
<evidence type="ECO:0000313" key="3">
    <source>
        <dbReference type="Proteomes" id="UP000013097"/>
    </source>
</evidence>
<comment type="caution">
    <text evidence="2">The sequence shown here is derived from an EMBL/GenBank/DDBJ whole genome shotgun (WGS) entry which is preliminary data.</text>
</comment>
<dbReference type="GO" id="GO:0032153">
    <property type="term" value="C:cell division site"/>
    <property type="evidence" value="ECO:0007669"/>
    <property type="project" value="TreeGrafter"/>
</dbReference>
<dbReference type="InterPro" id="IPR003494">
    <property type="entry name" value="SHS2_FtsA"/>
</dbReference>
<dbReference type="SMART" id="SM00842">
    <property type="entry name" value="FtsA"/>
    <property type="match status" value="1"/>
</dbReference>
<dbReference type="GO" id="GO:0051301">
    <property type="term" value="P:cell division"/>
    <property type="evidence" value="ECO:0007669"/>
    <property type="project" value="UniProtKB-KW"/>
</dbReference>
<keyword evidence="2" id="KW-0131">Cell cycle</keyword>
<name>N9WFT0_9CLOT</name>
<dbReference type="AlphaFoldDB" id="N9WFT0"/>
<keyword evidence="2" id="KW-0132">Cell division</keyword>
<sequence>MQEFFITAVDIGTHKISASIGVSRKNEDVEILGSSCVNVRGVENGVISNEDKCRIYFEEALSKLEEETGKKINDIYIGLPSNNIKCFEVPAQIMLEDIVKSKDVKRIIDEVRNKIKVEEGYEICDIVINYYKLDGKINLNTVVGQEGVILELNLSVIQGKTEVLDTYRRLCKGTKYSVKGFLVNQISLRKIFLSESILRENTTLVEIGDTLTEISVIEDKGLKELMSIPLGGRNITSDLSICMALPLFEAEGIKREFSSIYRSSINDKGNKEVQVRNKQVDKELFYKVCEARIEEILNYVKNQLKKTGHYDDICSIILLGDAITNFEGINEVVHQKFKDKKIKIVTKNDFGMQNISNITSLAIVKEVHDRLELIYEEALNFTQEFKIKKTDENAYKKDKEELQKRESENKSIIRKFKNFLGDMF</sequence>
<gene>
    <name evidence="2" type="ORF">HMPREF1092_00939</name>
</gene>